<dbReference type="SUPFAM" id="SSF46785">
    <property type="entry name" value="Winged helix' DNA-binding domain"/>
    <property type="match status" value="1"/>
</dbReference>
<dbReference type="Gene3D" id="1.10.10.10">
    <property type="entry name" value="Winged helix-like DNA-binding domain superfamily/Winged helix DNA-binding domain"/>
    <property type="match status" value="1"/>
</dbReference>
<evidence type="ECO:0000256" key="3">
    <source>
        <dbReference type="ARBA" id="ARBA00023163"/>
    </source>
</evidence>
<sequence length="228" mass="25096">MTLAEKAYDALRHDIIRGAFAPESPLRLADLSERYGMGFSPLREALNRLQAERLVTAESLRGFRVAPLSLDELHDAIALRIQIESEALRSAIRLGDDAWAAGIVSALYALTLQAGRTGAQADIWALEARHHAFHRALLVACNSPWTLEFFERLYAATERYRIPVLLAATRPAGRDVQAEHKALAEATLDRDAGKAVVVLREHYLRTAEDIERAIPAQDGDALPAKAAV</sequence>
<dbReference type="Gene3D" id="1.20.120.530">
    <property type="entry name" value="GntR ligand-binding domain-like"/>
    <property type="match status" value="1"/>
</dbReference>
<dbReference type="SUPFAM" id="SSF48008">
    <property type="entry name" value="GntR ligand-binding domain-like"/>
    <property type="match status" value="1"/>
</dbReference>
<dbReference type="InterPro" id="IPR036390">
    <property type="entry name" value="WH_DNA-bd_sf"/>
</dbReference>
<keyword evidence="6" id="KW-1185">Reference proteome</keyword>
<organism evidence="5 6">
    <name type="scientific">Ollibium composti</name>
    <dbReference type="NCBI Taxonomy" id="2675109"/>
    <lineage>
        <taxon>Bacteria</taxon>
        <taxon>Pseudomonadati</taxon>
        <taxon>Pseudomonadota</taxon>
        <taxon>Alphaproteobacteria</taxon>
        <taxon>Hyphomicrobiales</taxon>
        <taxon>Phyllobacteriaceae</taxon>
        <taxon>Ollibium</taxon>
    </lineage>
</organism>
<gene>
    <name evidence="5" type="ORF">E6C48_05420</name>
</gene>
<dbReference type="PROSITE" id="PS50949">
    <property type="entry name" value="HTH_GNTR"/>
    <property type="match status" value="1"/>
</dbReference>
<evidence type="ECO:0000259" key="4">
    <source>
        <dbReference type="PROSITE" id="PS50949"/>
    </source>
</evidence>
<accession>A0ABY2QBU0</accession>
<feature type="domain" description="HTH gntR-type" evidence="4">
    <location>
        <begin position="1"/>
        <end position="68"/>
    </location>
</feature>
<evidence type="ECO:0000313" key="6">
    <source>
        <dbReference type="Proteomes" id="UP000306441"/>
    </source>
</evidence>
<keyword evidence="3" id="KW-0804">Transcription</keyword>
<comment type="caution">
    <text evidence="5">The sequence shown here is derived from an EMBL/GenBank/DDBJ whole genome shotgun (WGS) entry which is preliminary data.</text>
</comment>
<reference evidence="5 6" key="1">
    <citation type="submission" date="2019-04" db="EMBL/GenBank/DDBJ databases">
        <title>Mesorhizobium composti sp. nov., isolated from compost.</title>
        <authorList>
            <person name="Lin S.-Y."/>
            <person name="Hameed A."/>
            <person name="Hsieh Y.-T."/>
            <person name="Young C.-C."/>
        </authorList>
    </citation>
    <scope>NUCLEOTIDE SEQUENCE [LARGE SCALE GENOMIC DNA]</scope>
    <source>
        <strain evidence="5 6">CC-YTH430</strain>
    </source>
</reference>
<dbReference type="PANTHER" id="PTHR43537">
    <property type="entry name" value="TRANSCRIPTIONAL REGULATOR, GNTR FAMILY"/>
    <property type="match status" value="1"/>
</dbReference>
<dbReference type="Proteomes" id="UP000306441">
    <property type="component" value="Unassembled WGS sequence"/>
</dbReference>
<dbReference type="InterPro" id="IPR008920">
    <property type="entry name" value="TF_FadR/GntR_C"/>
</dbReference>
<dbReference type="Pfam" id="PF00392">
    <property type="entry name" value="GntR"/>
    <property type="match status" value="1"/>
</dbReference>
<evidence type="ECO:0000313" key="5">
    <source>
        <dbReference type="EMBL" id="THF59087.1"/>
    </source>
</evidence>
<dbReference type="Pfam" id="PF07729">
    <property type="entry name" value="FCD"/>
    <property type="match status" value="1"/>
</dbReference>
<dbReference type="SMART" id="SM00895">
    <property type="entry name" value="FCD"/>
    <property type="match status" value="1"/>
</dbReference>
<dbReference type="EMBL" id="SSNY01000002">
    <property type="protein sequence ID" value="THF59087.1"/>
    <property type="molecule type" value="Genomic_DNA"/>
</dbReference>
<dbReference type="RefSeq" id="WP_136354807.1">
    <property type="nucleotide sequence ID" value="NZ_SSNY01000002.1"/>
</dbReference>
<dbReference type="InterPro" id="IPR036388">
    <property type="entry name" value="WH-like_DNA-bd_sf"/>
</dbReference>
<proteinExistence type="predicted"/>
<keyword evidence="1" id="KW-0805">Transcription regulation</keyword>
<dbReference type="InterPro" id="IPR011711">
    <property type="entry name" value="GntR_C"/>
</dbReference>
<evidence type="ECO:0000256" key="2">
    <source>
        <dbReference type="ARBA" id="ARBA00023125"/>
    </source>
</evidence>
<protein>
    <submittedName>
        <fullName evidence="5">GntR family transcriptional regulator</fullName>
    </submittedName>
</protein>
<dbReference type="SMART" id="SM00345">
    <property type="entry name" value="HTH_GNTR"/>
    <property type="match status" value="1"/>
</dbReference>
<name>A0ABY2QBU0_9HYPH</name>
<dbReference type="PANTHER" id="PTHR43537:SF20">
    <property type="entry name" value="HTH-TYPE TRANSCRIPTIONAL REPRESSOR GLAR"/>
    <property type="match status" value="1"/>
</dbReference>
<evidence type="ECO:0000256" key="1">
    <source>
        <dbReference type="ARBA" id="ARBA00023015"/>
    </source>
</evidence>
<keyword evidence="2" id="KW-0238">DNA-binding</keyword>
<dbReference type="InterPro" id="IPR000524">
    <property type="entry name" value="Tscrpt_reg_HTH_GntR"/>
</dbReference>